<feature type="region of interest" description="Disordered" evidence="1">
    <location>
        <begin position="22"/>
        <end position="50"/>
    </location>
</feature>
<proteinExistence type="predicted"/>
<feature type="region of interest" description="Disordered" evidence="1">
    <location>
        <begin position="148"/>
        <end position="188"/>
    </location>
</feature>
<dbReference type="AlphaFoldDB" id="A0A9P1H6D8"/>
<accession>A0A9P1H6D8</accession>
<feature type="compositionally biased region" description="Polar residues" evidence="1">
    <location>
        <begin position="62"/>
        <end position="80"/>
    </location>
</feature>
<dbReference type="Proteomes" id="UP000838763">
    <property type="component" value="Unassembled WGS sequence"/>
</dbReference>
<dbReference type="EMBL" id="CALLCH030000015">
    <property type="protein sequence ID" value="CAI4216771.1"/>
    <property type="molecule type" value="Genomic_DNA"/>
</dbReference>
<organism evidence="2 3">
    <name type="scientific">Parascedosporium putredinis</name>
    <dbReference type="NCBI Taxonomy" id="1442378"/>
    <lineage>
        <taxon>Eukaryota</taxon>
        <taxon>Fungi</taxon>
        <taxon>Dikarya</taxon>
        <taxon>Ascomycota</taxon>
        <taxon>Pezizomycotina</taxon>
        <taxon>Sordariomycetes</taxon>
        <taxon>Hypocreomycetidae</taxon>
        <taxon>Microascales</taxon>
        <taxon>Microascaceae</taxon>
        <taxon>Parascedosporium</taxon>
    </lineage>
</organism>
<gene>
    <name evidence="2" type="ORF">PPNO1_LOCUS6418</name>
</gene>
<protein>
    <submittedName>
        <fullName evidence="2">Uncharacterized protein</fullName>
    </submittedName>
</protein>
<name>A0A9P1H6D8_9PEZI</name>
<feature type="compositionally biased region" description="Basic and acidic residues" evidence="1">
    <location>
        <begin position="171"/>
        <end position="188"/>
    </location>
</feature>
<evidence type="ECO:0000313" key="3">
    <source>
        <dbReference type="Proteomes" id="UP000838763"/>
    </source>
</evidence>
<feature type="region of interest" description="Disordered" evidence="1">
    <location>
        <begin position="62"/>
        <end position="124"/>
    </location>
</feature>
<sequence>MPLRNYFGRRTGVPLVRDDITQSHDSSILKGSDDHFQPRPLKGSTRQDTGEYKLSAGFTFRTSVPSHQSSPTTFPRQSLDSARFPRLPRSSLPYRDGARPLETEPESDTGSFEDVGLGEPSPYLGAPSRRRGFFGMFSESHEVDPDGLAVSRFLPGRRRRGQSGQGAELGSMERPETSASHDEVQMMV</sequence>
<comment type="caution">
    <text evidence="2">The sequence shown here is derived from an EMBL/GenBank/DDBJ whole genome shotgun (WGS) entry which is preliminary data.</text>
</comment>
<dbReference type="OrthoDB" id="5397330at2759"/>
<evidence type="ECO:0000313" key="2">
    <source>
        <dbReference type="EMBL" id="CAI4216771.1"/>
    </source>
</evidence>
<keyword evidence="3" id="KW-1185">Reference proteome</keyword>
<evidence type="ECO:0000256" key="1">
    <source>
        <dbReference type="SAM" id="MobiDB-lite"/>
    </source>
</evidence>
<reference evidence="2" key="1">
    <citation type="submission" date="2022-11" db="EMBL/GenBank/DDBJ databases">
        <authorList>
            <person name="Scott C."/>
            <person name="Bruce N."/>
        </authorList>
    </citation>
    <scope>NUCLEOTIDE SEQUENCE</scope>
</reference>